<dbReference type="SUPFAM" id="SSF51735">
    <property type="entry name" value="NAD(P)-binding Rossmann-fold domains"/>
    <property type="match status" value="1"/>
</dbReference>
<feature type="domain" description="3-hydroxyacyl-CoA dehydrogenase NAD binding" evidence="1">
    <location>
        <begin position="4"/>
        <end position="173"/>
    </location>
</feature>
<dbReference type="GO" id="GO:0016491">
    <property type="term" value="F:oxidoreductase activity"/>
    <property type="evidence" value="ECO:0007669"/>
    <property type="project" value="TreeGrafter"/>
</dbReference>
<dbReference type="Pfam" id="PF02737">
    <property type="entry name" value="3HCDH_N"/>
    <property type="match status" value="1"/>
</dbReference>
<gene>
    <name evidence="2" type="ORF">C0Q70_13627</name>
</gene>
<accession>A0A2T7NXS7</accession>
<evidence type="ECO:0000313" key="2">
    <source>
        <dbReference type="EMBL" id="PVD25961.1"/>
    </source>
</evidence>
<dbReference type="Gene3D" id="3.40.50.720">
    <property type="entry name" value="NAD(P)-binding Rossmann-like Domain"/>
    <property type="match status" value="1"/>
</dbReference>
<dbReference type="EMBL" id="PZQS01000008">
    <property type="protein sequence ID" value="PVD25961.1"/>
    <property type="molecule type" value="Genomic_DNA"/>
</dbReference>
<name>A0A2T7NXS7_POMCA</name>
<dbReference type="GO" id="GO:0070403">
    <property type="term" value="F:NAD+ binding"/>
    <property type="evidence" value="ECO:0007669"/>
    <property type="project" value="InterPro"/>
</dbReference>
<keyword evidence="3" id="KW-1185">Reference proteome</keyword>
<evidence type="ECO:0000259" key="1">
    <source>
        <dbReference type="Pfam" id="PF02737"/>
    </source>
</evidence>
<sequence length="272" mass="31562">MVRVAVIGCGQLGVRIAGELAYHGHRVKMFDSNKDALNKVFSRLQEDRKLLKKEGLMAHDNFLGQVLCMSLLEETVNDAEFILEAISENLEAKKDMFERISHLCKENAIICTNSLYLDIHQISEHANRQERCLGLRFLFPVYYIPEVEVIAGRFTSTNVIERVRVWLERMGKTMFFRSGHHPLILTEEQREERKNARLKQITNSSGGALYMEKAVPPLFHKGNRTPSRDDEDFHIAKFFISSTFTCLNLKPYYLLTWTENVQSAWHVYETVY</sequence>
<dbReference type="InterPro" id="IPR036291">
    <property type="entry name" value="NAD(P)-bd_dom_sf"/>
</dbReference>
<evidence type="ECO:0000313" key="3">
    <source>
        <dbReference type="Proteomes" id="UP000245119"/>
    </source>
</evidence>
<organism evidence="2 3">
    <name type="scientific">Pomacea canaliculata</name>
    <name type="common">Golden apple snail</name>
    <dbReference type="NCBI Taxonomy" id="400727"/>
    <lineage>
        <taxon>Eukaryota</taxon>
        <taxon>Metazoa</taxon>
        <taxon>Spiralia</taxon>
        <taxon>Lophotrochozoa</taxon>
        <taxon>Mollusca</taxon>
        <taxon>Gastropoda</taxon>
        <taxon>Caenogastropoda</taxon>
        <taxon>Architaenioglossa</taxon>
        <taxon>Ampullarioidea</taxon>
        <taxon>Ampullariidae</taxon>
        <taxon>Pomacea</taxon>
    </lineage>
</organism>
<dbReference type="PANTHER" id="PTHR48075:SF5">
    <property type="entry name" value="3-HYDROXYBUTYRYL-COA DEHYDROGENASE"/>
    <property type="match status" value="1"/>
</dbReference>
<dbReference type="STRING" id="400727.A0A2T7NXS7"/>
<dbReference type="InterPro" id="IPR006176">
    <property type="entry name" value="3-OHacyl-CoA_DH_NAD-bd"/>
</dbReference>
<protein>
    <recommendedName>
        <fullName evidence="1">3-hydroxyacyl-CoA dehydrogenase NAD binding domain-containing protein</fullName>
    </recommendedName>
</protein>
<reference evidence="2 3" key="1">
    <citation type="submission" date="2018-04" db="EMBL/GenBank/DDBJ databases">
        <title>The genome of golden apple snail Pomacea canaliculata provides insight into stress tolerance and invasive adaptation.</title>
        <authorList>
            <person name="Liu C."/>
            <person name="Liu B."/>
            <person name="Ren Y."/>
            <person name="Zhang Y."/>
            <person name="Wang H."/>
            <person name="Li S."/>
            <person name="Jiang F."/>
            <person name="Yin L."/>
            <person name="Zhang G."/>
            <person name="Qian W."/>
            <person name="Fan W."/>
        </authorList>
    </citation>
    <scope>NUCLEOTIDE SEQUENCE [LARGE SCALE GENOMIC DNA]</scope>
    <source>
        <strain evidence="2">SZHN2017</strain>
        <tissue evidence="2">Muscle</tissue>
    </source>
</reference>
<comment type="caution">
    <text evidence="2">The sequence shown here is derived from an EMBL/GenBank/DDBJ whole genome shotgun (WGS) entry which is preliminary data.</text>
</comment>
<dbReference type="PANTHER" id="PTHR48075">
    <property type="entry name" value="3-HYDROXYACYL-COA DEHYDROGENASE FAMILY PROTEIN"/>
    <property type="match status" value="1"/>
</dbReference>
<dbReference type="AlphaFoldDB" id="A0A2T7NXS7"/>
<dbReference type="Proteomes" id="UP000245119">
    <property type="component" value="Linkage Group LG8"/>
</dbReference>
<proteinExistence type="predicted"/>
<dbReference type="GO" id="GO:0006631">
    <property type="term" value="P:fatty acid metabolic process"/>
    <property type="evidence" value="ECO:0007669"/>
    <property type="project" value="InterPro"/>
</dbReference>
<dbReference type="OrthoDB" id="2021159at2759"/>